<dbReference type="GO" id="GO:0009294">
    <property type="term" value="P:DNA-mediated transformation"/>
    <property type="evidence" value="ECO:0007669"/>
    <property type="project" value="InterPro"/>
</dbReference>
<keyword evidence="5" id="KW-1185">Reference proteome</keyword>
<comment type="caution">
    <text evidence="4">The sequence shown here is derived from an EMBL/GenBank/DDBJ whole genome shotgun (WGS) entry which is preliminary data.</text>
</comment>
<evidence type="ECO:0000259" key="3">
    <source>
        <dbReference type="Pfam" id="PF02481"/>
    </source>
</evidence>
<evidence type="ECO:0000256" key="2">
    <source>
        <dbReference type="SAM" id="MobiDB-lite"/>
    </source>
</evidence>
<dbReference type="RefSeq" id="WP_183624505.1">
    <property type="nucleotide sequence ID" value="NZ_JACHWJ010000002.1"/>
</dbReference>
<comment type="similarity">
    <text evidence="1">Belongs to the DprA/Smf family.</text>
</comment>
<dbReference type="Proteomes" id="UP000545286">
    <property type="component" value="Unassembled WGS sequence"/>
</dbReference>
<sequence length="443" mass="45775">MTAQFGQGDGYAGPRRSAAQEPGREPGLDDLRAALAGVSGPSTEAMTDDEVRARIAQLAWSCTVEPGDATAGLLLGALGPVAALEAVTSGSLLRRARQRGAGAGIPLADLASALERWHDRLDIARTAAILRSSARLGVRVVLPGDTEWPRQLEDLGPHAPCALWVRGSVETLLELAPSVALVGARASTTYGEEVTVRLASGLANRGFAIVSGGAYGIDAVAHRVALAEGAPTVAVLAGGPDRLYPQGNRSLLERIIAEGALVSELPVGQAPTRWRFLQRNRIISALASATVVVEAGRRSGAANTAAHTLTLGRPLGAVPGPVTSAASVGCHRLLRESDATLITSVDDIVAMLGQGQGSELALPDGEAWPGHRGSLQGAGDRLSSNAVRARDALRVGRPQRLDAISSAAGLTTAETAAGLSELELNRLARETPSGWVKVSEVKR</sequence>
<dbReference type="InterPro" id="IPR003488">
    <property type="entry name" value="DprA"/>
</dbReference>
<dbReference type="EMBL" id="JACHWJ010000002">
    <property type="protein sequence ID" value="MBB2957726.1"/>
    <property type="molecule type" value="Genomic_DNA"/>
</dbReference>
<accession>A0A7W4UNJ3</accession>
<evidence type="ECO:0000256" key="1">
    <source>
        <dbReference type="ARBA" id="ARBA00006525"/>
    </source>
</evidence>
<feature type="domain" description="Smf/DprA SLOG" evidence="3">
    <location>
        <begin position="140"/>
        <end position="352"/>
    </location>
</feature>
<dbReference type="Pfam" id="PF02481">
    <property type="entry name" value="DNA_processg_A"/>
    <property type="match status" value="1"/>
</dbReference>
<dbReference type="PANTHER" id="PTHR43022:SF1">
    <property type="entry name" value="PROTEIN SMF"/>
    <property type="match status" value="1"/>
</dbReference>
<name>A0A7W4UNJ3_9MICO</name>
<evidence type="ECO:0000313" key="5">
    <source>
        <dbReference type="Proteomes" id="UP000545286"/>
    </source>
</evidence>
<dbReference type="SUPFAM" id="SSF102405">
    <property type="entry name" value="MCP/YpsA-like"/>
    <property type="match status" value="1"/>
</dbReference>
<dbReference type="AlphaFoldDB" id="A0A7W4UNJ3"/>
<dbReference type="PANTHER" id="PTHR43022">
    <property type="entry name" value="PROTEIN SMF"/>
    <property type="match status" value="1"/>
</dbReference>
<feature type="region of interest" description="Disordered" evidence="2">
    <location>
        <begin position="1"/>
        <end position="28"/>
    </location>
</feature>
<reference evidence="4 5" key="1">
    <citation type="submission" date="2020-08" db="EMBL/GenBank/DDBJ databases">
        <title>Sequencing the genomes of 1000 actinobacteria strains.</title>
        <authorList>
            <person name="Klenk H.-P."/>
        </authorList>
    </citation>
    <scope>NUCLEOTIDE SEQUENCE [LARGE SCALE GENOMIC DNA]</scope>
    <source>
        <strain evidence="4 5">DSM 20419</strain>
    </source>
</reference>
<dbReference type="Gene3D" id="3.40.50.450">
    <property type="match status" value="1"/>
</dbReference>
<organism evidence="4 5">
    <name type="scientific">Pseudoclavibacter helvolus</name>
    <dbReference type="NCBI Taxonomy" id="255205"/>
    <lineage>
        <taxon>Bacteria</taxon>
        <taxon>Bacillati</taxon>
        <taxon>Actinomycetota</taxon>
        <taxon>Actinomycetes</taxon>
        <taxon>Micrococcales</taxon>
        <taxon>Microbacteriaceae</taxon>
        <taxon>Pseudoclavibacter</taxon>
    </lineage>
</organism>
<protein>
    <submittedName>
        <fullName evidence="4">DNA processing protein</fullName>
    </submittedName>
</protein>
<dbReference type="InterPro" id="IPR057666">
    <property type="entry name" value="DrpA_SLOG"/>
</dbReference>
<gene>
    <name evidence="4" type="ORF">FHX72_001863</name>
</gene>
<proteinExistence type="inferred from homology"/>
<dbReference type="NCBIfam" id="TIGR00732">
    <property type="entry name" value="dprA"/>
    <property type="match status" value="1"/>
</dbReference>
<evidence type="ECO:0000313" key="4">
    <source>
        <dbReference type="EMBL" id="MBB2957726.1"/>
    </source>
</evidence>